<organism evidence="1 2">
    <name type="scientific">Hymenobacter jeongseonensis</name>
    <dbReference type="NCBI Taxonomy" id="2791027"/>
    <lineage>
        <taxon>Bacteria</taxon>
        <taxon>Pseudomonadati</taxon>
        <taxon>Bacteroidota</taxon>
        <taxon>Cytophagia</taxon>
        <taxon>Cytophagales</taxon>
        <taxon>Hymenobacteraceae</taxon>
        <taxon>Hymenobacter</taxon>
    </lineage>
</organism>
<reference evidence="1 2" key="1">
    <citation type="submission" date="2020-11" db="EMBL/GenBank/DDBJ databases">
        <authorList>
            <person name="Kim M.K."/>
        </authorList>
    </citation>
    <scope>NUCLEOTIDE SEQUENCE [LARGE SCALE GENOMIC DNA]</scope>
    <source>
        <strain evidence="1 2">BT683</strain>
    </source>
</reference>
<evidence type="ECO:0000313" key="1">
    <source>
        <dbReference type="EMBL" id="MBF9237446.1"/>
    </source>
</evidence>
<accession>A0ABS0IGG4</accession>
<dbReference type="EMBL" id="JADQDQ010000003">
    <property type="protein sequence ID" value="MBF9237446.1"/>
    <property type="molecule type" value="Genomic_DNA"/>
</dbReference>
<comment type="caution">
    <text evidence="1">The sequence shown here is derived from an EMBL/GenBank/DDBJ whole genome shotgun (WGS) entry which is preliminary data.</text>
</comment>
<name>A0ABS0IGG4_9BACT</name>
<sequence length="183" mass="19453">MANFLTSGIGNTSASTFEMGGLNFLGLLPYKDFVGKHAVVQGTESNSVIAISGMSLTTDHKFVEIGFVEGQASYTDAYTPSNTKRFMELTLNATVDTSGKEAIDRVHNLLLQRKVVALVQRKNGKWYVLGQSDGLVPAPGNANSGAARGDDSGITLSFTGGNRGFAAEVTMTDIEIEAVIDRL</sequence>
<dbReference type="Proteomes" id="UP000597617">
    <property type="component" value="Unassembled WGS sequence"/>
</dbReference>
<protein>
    <recommendedName>
        <fullName evidence="3">Phage tail protein</fullName>
    </recommendedName>
</protein>
<evidence type="ECO:0000313" key="2">
    <source>
        <dbReference type="Proteomes" id="UP000597617"/>
    </source>
</evidence>
<evidence type="ECO:0008006" key="3">
    <source>
        <dbReference type="Google" id="ProtNLM"/>
    </source>
</evidence>
<proteinExistence type="predicted"/>
<keyword evidence="2" id="KW-1185">Reference proteome</keyword>
<gene>
    <name evidence="1" type="ORF">I2I05_08550</name>
</gene>
<dbReference type="RefSeq" id="WP_196281818.1">
    <property type="nucleotide sequence ID" value="NZ_JADQDQ010000003.1"/>
</dbReference>